<dbReference type="InterPro" id="IPR036259">
    <property type="entry name" value="MFS_trans_sf"/>
</dbReference>
<dbReference type="Pfam" id="PF07690">
    <property type="entry name" value="MFS_1"/>
    <property type="match status" value="1"/>
</dbReference>
<evidence type="ECO:0000256" key="1">
    <source>
        <dbReference type="SAM" id="Phobius"/>
    </source>
</evidence>
<feature type="transmembrane region" description="Helical" evidence="1">
    <location>
        <begin position="81"/>
        <end position="99"/>
    </location>
</feature>
<gene>
    <name evidence="2" type="ORF">GCM10012280_10370</name>
</gene>
<evidence type="ECO:0000313" key="2">
    <source>
        <dbReference type="EMBL" id="GGO82821.1"/>
    </source>
</evidence>
<dbReference type="Proteomes" id="UP000641932">
    <property type="component" value="Unassembled WGS sequence"/>
</dbReference>
<dbReference type="PANTHER" id="PTHR23542:SF1">
    <property type="entry name" value="MAJOR FACILITATOR SUPERFAMILY (MFS) PROFILE DOMAIN-CONTAINING PROTEIN"/>
    <property type="match status" value="1"/>
</dbReference>
<feature type="transmembrane region" description="Helical" evidence="1">
    <location>
        <begin position="217"/>
        <end position="239"/>
    </location>
</feature>
<feature type="transmembrane region" description="Helical" evidence="1">
    <location>
        <begin position="19"/>
        <end position="42"/>
    </location>
</feature>
<feature type="transmembrane region" description="Helical" evidence="1">
    <location>
        <begin position="362"/>
        <end position="386"/>
    </location>
</feature>
<feature type="transmembrane region" description="Helical" evidence="1">
    <location>
        <begin position="171"/>
        <end position="189"/>
    </location>
</feature>
<feature type="transmembrane region" description="Helical" evidence="1">
    <location>
        <begin position="105"/>
        <end position="129"/>
    </location>
</feature>
<dbReference type="InterPro" id="IPR011701">
    <property type="entry name" value="MFS"/>
</dbReference>
<feature type="transmembrane region" description="Helical" evidence="1">
    <location>
        <begin position="303"/>
        <end position="325"/>
    </location>
</feature>
<reference evidence="2" key="1">
    <citation type="journal article" date="2014" name="Int. J. Syst. Evol. Microbiol.">
        <title>Complete genome sequence of Corynebacterium casei LMG S-19264T (=DSM 44701T), isolated from a smear-ripened cheese.</title>
        <authorList>
            <consortium name="US DOE Joint Genome Institute (JGI-PGF)"/>
            <person name="Walter F."/>
            <person name="Albersmeier A."/>
            <person name="Kalinowski J."/>
            <person name="Ruckert C."/>
        </authorList>
    </citation>
    <scope>NUCLEOTIDE SEQUENCE</scope>
    <source>
        <strain evidence="2">CGMCC 4.7201</strain>
    </source>
</reference>
<sequence>MAEGTGYFDMLRTRHAARLLGGTLLGRLPNAMAALAIVLFTRAEGGDYTLAGALSALYGVATAIGQPLLGRAVDKRGQSAVMAGSALLSAAGFALFAAVGPHPVVLAAVAVVVAGLFTPPLEAGLRALWPSVLRRDDQVHAAYALDASAQEVMFAIGPLLVTLVVAWASEATALVVTGLLGVAGTLVVVTSRPSRDWRGEAREPHWLGALRAPGLRVLFASLFFVGVALGSIAVSSVAYADEHGGGTQAGWLLAALGAGALTGGLVYGSRKWRGTPERRLKLLMVGLAVCYLPLSLVPGLAAMIVLSGISGVFLAPVLACAFVVVDRHAPVGTVTEAFSWLVTAFGVGASIGTAAAGPAAQYGGIVAGYAVAGAGGIVALLVLLVTGRGLAGHADRSSPEPVAASLADK</sequence>
<dbReference type="PANTHER" id="PTHR23542">
    <property type="match status" value="1"/>
</dbReference>
<dbReference type="GO" id="GO:0022857">
    <property type="term" value="F:transmembrane transporter activity"/>
    <property type="evidence" value="ECO:0007669"/>
    <property type="project" value="InterPro"/>
</dbReference>
<organism evidence="2 3">
    <name type="scientific">Wenjunlia tyrosinilytica</name>
    <dbReference type="NCBI Taxonomy" id="1544741"/>
    <lineage>
        <taxon>Bacteria</taxon>
        <taxon>Bacillati</taxon>
        <taxon>Actinomycetota</taxon>
        <taxon>Actinomycetes</taxon>
        <taxon>Kitasatosporales</taxon>
        <taxon>Streptomycetaceae</taxon>
        <taxon>Wenjunlia</taxon>
    </lineage>
</organism>
<feature type="transmembrane region" description="Helical" evidence="1">
    <location>
        <begin position="337"/>
        <end position="356"/>
    </location>
</feature>
<feature type="transmembrane region" description="Helical" evidence="1">
    <location>
        <begin position="280"/>
        <end position="297"/>
    </location>
</feature>
<reference evidence="2" key="2">
    <citation type="submission" date="2020-09" db="EMBL/GenBank/DDBJ databases">
        <authorList>
            <person name="Sun Q."/>
            <person name="Zhou Y."/>
        </authorList>
    </citation>
    <scope>NUCLEOTIDE SEQUENCE</scope>
    <source>
        <strain evidence="2">CGMCC 4.7201</strain>
    </source>
</reference>
<name>A0A917ZGS3_9ACTN</name>
<dbReference type="SUPFAM" id="SSF103473">
    <property type="entry name" value="MFS general substrate transporter"/>
    <property type="match status" value="1"/>
</dbReference>
<dbReference type="EMBL" id="BMMS01000003">
    <property type="protein sequence ID" value="GGO82821.1"/>
    <property type="molecule type" value="Genomic_DNA"/>
</dbReference>
<comment type="caution">
    <text evidence="2">The sequence shown here is derived from an EMBL/GenBank/DDBJ whole genome shotgun (WGS) entry which is preliminary data.</text>
</comment>
<feature type="transmembrane region" description="Helical" evidence="1">
    <location>
        <begin position="141"/>
        <end position="165"/>
    </location>
</feature>
<keyword evidence="1" id="KW-0812">Transmembrane</keyword>
<protein>
    <submittedName>
        <fullName evidence="2">MFS transporter</fullName>
    </submittedName>
</protein>
<feature type="transmembrane region" description="Helical" evidence="1">
    <location>
        <begin position="48"/>
        <end position="69"/>
    </location>
</feature>
<keyword evidence="1" id="KW-1133">Transmembrane helix</keyword>
<evidence type="ECO:0000313" key="3">
    <source>
        <dbReference type="Proteomes" id="UP000641932"/>
    </source>
</evidence>
<keyword evidence="1" id="KW-0472">Membrane</keyword>
<proteinExistence type="predicted"/>
<dbReference type="AlphaFoldDB" id="A0A917ZGS3"/>
<feature type="transmembrane region" description="Helical" evidence="1">
    <location>
        <begin position="251"/>
        <end position="268"/>
    </location>
</feature>
<accession>A0A917ZGS3</accession>
<dbReference type="Gene3D" id="1.20.1250.20">
    <property type="entry name" value="MFS general substrate transporter like domains"/>
    <property type="match status" value="1"/>
</dbReference>
<keyword evidence="3" id="KW-1185">Reference proteome</keyword>